<feature type="domain" description="D-isomer specific 2-hydroxyacid dehydrogenase catalytic" evidence="5">
    <location>
        <begin position="32"/>
        <end position="314"/>
    </location>
</feature>
<dbReference type="InterPro" id="IPR036291">
    <property type="entry name" value="NAD(P)-bd_dom_sf"/>
</dbReference>
<evidence type="ECO:0000256" key="3">
    <source>
        <dbReference type="ARBA" id="ARBA00023027"/>
    </source>
</evidence>
<evidence type="ECO:0000256" key="4">
    <source>
        <dbReference type="RuleBase" id="RU003719"/>
    </source>
</evidence>
<dbReference type="PROSITE" id="PS00670">
    <property type="entry name" value="D_2_HYDROXYACID_DH_2"/>
    <property type="match status" value="1"/>
</dbReference>
<dbReference type="Pfam" id="PF02826">
    <property type="entry name" value="2-Hacid_dh_C"/>
    <property type="match status" value="1"/>
</dbReference>
<keyword evidence="2 4" id="KW-0560">Oxidoreductase</keyword>
<dbReference type="EC" id="1.1.1.29" evidence="7"/>
<dbReference type="InterPro" id="IPR006139">
    <property type="entry name" value="D-isomer_2_OHA_DH_cat_dom"/>
</dbReference>
<dbReference type="InterPro" id="IPR050418">
    <property type="entry name" value="D-iso_2-hydroxyacid_DH_PdxB"/>
</dbReference>
<dbReference type="PANTHER" id="PTHR43761:SF1">
    <property type="entry name" value="D-ISOMER SPECIFIC 2-HYDROXYACID DEHYDROGENASE CATALYTIC DOMAIN-CONTAINING PROTEIN-RELATED"/>
    <property type="match status" value="1"/>
</dbReference>
<dbReference type="PANTHER" id="PTHR43761">
    <property type="entry name" value="D-ISOMER SPECIFIC 2-HYDROXYACID DEHYDROGENASE FAMILY PROTEIN (AFU_ORTHOLOGUE AFUA_1G13630)"/>
    <property type="match status" value="1"/>
</dbReference>
<dbReference type="SUPFAM" id="SSF51735">
    <property type="entry name" value="NAD(P)-binding Rossmann-fold domains"/>
    <property type="match status" value="1"/>
</dbReference>
<comment type="similarity">
    <text evidence="1 4">Belongs to the D-isomer specific 2-hydroxyacid dehydrogenase family.</text>
</comment>
<dbReference type="STRING" id="493.BWD07_09925"/>
<sequence>MLNIVILDRDTLPGQAFQPKCPHTLTEYPYTEPEDTAERIAGADVIITNKVVINAQHIADNAQLKLIAIAATGYDNVDIQAAKAAGVAVCNIRAYGNESVAEHAFMLMIALMRNLPAYQRDVAAGVWQQARFFCHFGAPMRDLNGKTLAIFGRGNIGKMLAGYAEAFKMKVVFGEHKHAQTVREAYVPFEEAIRSADVVSLHCPLNPQTRNMIGEAELQNMKPGAILINCGRGGLVDEHALIAALKYGTLGGAGFDVLTEEPPRNGNPLLKARLPNLIVTPHMAWGSIEARNRLFDILRENVERFAEGKPQNVVV</sequence>
<dbReference type="SUPFAM" id="SSF52283">
    <property type="entry name" value="Formate/glycerate dehydrogenase catalytic domain-like"/>
    <property type="match status" value="1"/>
</dbReference>
<dbReference type="RefSeq" id="WP_085417260.1">
    <property type="nucleotide sequence ID" value="NZ_CAUJPY010000011.1"/>
</dbReference>
<dbReference type="KEGG" id="nci:NCTC10296_00937"/>
<dbReference type="PROSITE" id="PS00671">
    <property type="entry name" value="D_2_HYDROXYACID_DH_3"/>
    <property type="match status" value="1"/>
</dbReference>
<dbReference type="Pfam" id="PF00389">
    <property type="entry name" value="2-Hacid_dh"/>
    <property type="match status" value="1"/>
</dbReference>
<dbReference type="GO" id="GO:0008465">
    <property type="term" value="F:hydroxypyruvate reductase (NADH) activity"/>
    <property type="evidence" value="ECO:0007669"/>
    <property type="project" value="UniProtKB-EC"/>
</dbReference>
<reference evidence="7 8" key="1">
    <citation type="submission" date="2018-12" db="EMBL/GenBank/DDBJ databases">
        <authorList>
            <consortium name="Pathogen Informatics"/>
        </authorList>
    </citation>
    <scope>NUCLEOTIDE SEQUENCE [LARGE SCALE GENOMIC DNA]</scope>
    <source>
        <strain evidence="7 8">NCTC10296</strain>
    </source>
</reference>
<keyword evidence="3" id="KW-0520">NAD</keyword>
<evidence type="ECO:0000259" key="5">
    <source>
        <dbReference type="Pfam" id="PF00389"/>
    </source>
</evidence>
<dbReference type="Gene3D" id="3.40.50.720">
    <property type="entry name" value="NAD(P)-binding Rossmann-like Domain"/>
    <property type="match status" value="2"/>
</dbReference>
<dbReference type="GO" id="GO:0051287">
    <property type="term" value="F:NAD binding"/>
    <property type="evidence" value="ECO:0007669"/>
    <property type="project" value="InterPro"/>
</dbReference>
<evidence type="ECO:0000313" key="7">
    <source>
        <dbReference type="EMBL" id="VEF00597.1"/>
    </source>
</evidence>
<evidence type="ECO:0000313" key="8">
    <source>
        <dbReference type="Proteomes" id="UP000279284"/>
    </source>
</evidence>
<dbReference type="EMBL" id="LR134313">
    <property type="protein sequence ID" value="VEF00597.1"/>
    <property type="molecule type" value="Genomic_DNA"/>
</dbReference>
<dbReference type="Proteomes" id="UP000279284">
    <property type="component" value="Chromosome"/>
</dbReference>
<evidence type="ECO:0000256" key="2">
    <source>
        <dbReference type="ARBA" id="ARBA00023002"/>
    </source>
</evidence>
<gene>
    <name evidence="7" type="primary">hprA</name>
    <name evidence="7" type="ORF">NCTC10296_00937</name>
</gene>
<keyword evidence="8" id="KW-1185">Reference proteome</keyword>
<evidence type="ECO:0000259" key="6">
    <source>
        <dbReference type="Pfam" id="PF02826"/>
    </source>
</evidence>
<dbReference type="AlphaFoldDB" id="A0A448D7B7"/>
<dbReference type="CDD" id="cd12162">
    <property type="entry name" value="2-Hacid_dh_4"/>
    <property type="match status" value="1"/>
</dbReference>
<feature type="domain" description="D-isomer specific 2-hydroxyacid dehydrogenase NAD-binding" evidence="6">
    <location>
        <begin position="105"/>
        <end position="284"/>
    </location>
</feature>
<dbReference type="OrthoDB" id="9805416at2"/>
<accession>A0A448D7B7</accession>
<protein>
    <submittedName>
        <fullName evidence="7">Glycerate dehydrogenase</fullName>
        <ecNumber evidence="7">1.1.1.29</ecNumber>
    </submittedName>
</protein>
<evidence type="ECO:0000256" key="1">
    <source>
        <dbReference type="ARBA" id="ARBA00005854"/>
    </source>
</evidence>
<name>A0A448D7B7_9NEIS</name>
<dbReference type="InterPro" id="IPR006140">
    <property type="entry name" value="D-isomer_DH_NAD-bd"/>
</dbReference>
<organism evidence="7 8">
    <name type="scientific">Neisseria canis</name>
    <dbReference type="NCBI Taxonomy" id="493"/>
    <lineage>
        <taxon>Bacteria</taxon>
        <taxon>Pseudomonadati</taxon>
        <taxon>Pseudomonadota</taxon>
        <taxon>Betaproteobacteria</taxon>
        <taxon>Neisseriales</taxon>
        <taxon>Neisseriaceae</taxon>
        <taxon>Neisseria</taxon>
    </lineage>
</organism>
<dbReference type="InterPro" id="IPR029753">
    <property type="entry name" value="D-isomer_DH_CS"/>
</dbReference>
<proteinExistence type="inferred from homology"/>